<evidence type="ECO:0000259" key="4">
    <source>
        <dbReference type="Pfam" id="PF00891"/>
    </source>
</evidence>
<name>A0ABR2I004_9PEZI</name>
<dbReference type="SUPFAM" id="SSF53335">
    <property type="entry name" value="S-adenosyl-L-methionine-dependent methyltransferases"/>
    <property type="match status" value="1"/>
</dbReference>
<dbReference type="Proteomes" id="UP001390339">
    <property type="component" value="Unassembled WGS sequence"/>
</dbReference>
<evidence type="ECO:0000313" key="6">
    <source>
        <dbReference type="EMBL" id="KAK8855656.1"/>
    </source>
</evidence>
<comment type="caution">
    <text evidence="6">The sequence shown here is derived from an EMBL/GenBank/DDBJ whole genome shotgun (WGS) entry which is preliminary data.</text>
</comment>
<protein>
    <submittedName>
        <fullName evidence="6">O-methyltransferase</fullName>
    </submittedName>
</protein>
<evidence type="ECO:0000313" key="7">
    <source>
        <dbReference type="Proteomes" id="UP001390339"/>
    </source>
</evidence>
<feature type="domain" description="O-methyltransferase dimerisation" evidence="5">
    <location>
        <begin position="69"/>
        <end position="138"/>
    </location>
</feature>
<organism evidence="6 7">
    <name type="scientific">Apiospora arundinis</name>
    <dbReference type="NCBI Taxonomy" id="335852"/>
    <lineage>
        <taxon>Eukaryota</taxon>
        <taxon>Fungi</taxon>
        <taxon>Dikarya</taxon>
        <taxon>Ascomycota</taxon>
        <taxon>Pezizomycotina</taxon>
        <taxon>Sordariomycetes</taxon>
        <taxon>Xylariomycetidae</taxon>
        <taxon>Amphisphaeriales</taxon>
        <taxon>Apiosporaceae</taxon>
        <taxon>Apiospora</taxon>
    </lineage>
</organism>
<proteinExistence type="predicted"/>
<dbReference type="Pfam" id="PF08100">
    <property type="entry name" value="Dimerisation"/>
    <property type="match status" value="1"/>
</dbReference>
<dbReference type="InterPro" id="IPR016461">
    <property type="entry name" value="COMT-like"/>
</dbReference>
<dbReference type="Gene3D" id="3.40.50.150">
    <property type="entry name" value="Vaccinia Virus protein VP39"/>
    <property type="match status" value="1"/>
</dbReference>
<feature type="domain" description="O-methyltransferase C-terminal" evidence="4">
    <location>
        <begin position="232"/>
        <end position="390"/>
    </location>
</feature>
<reference evidence="6 7" key="1">
    <citation type="journal article" date="2024" name="IMA Fungus">
        <title>Apiospora arundinis, a panoply of carbohydrate-active enzymes and secondary metabolites.</title>
        <authorList>
            <person name="Sorensen T."/>
            <person name="Petersen C."/>
            <person name="Muurmann A.T."/>
            <person name="Christiansen J.V."/>
            <person name="Brundto M.L."/>
            <person name="Overgaard C.K."/>
            <person name="Boysen A.T."/>
            <person name="Wollenberg R.D."/>
            <person name="Larsen T.O."/>
            <person name="Sorensen J.L."/>
            <person name="Nielsen K.L."/>
            <person name="Sondergaard T.E."/>
        </authorList>
    </citation>
    <scope>NUCLEOTIDE SEQUENCE [LARGE SCALE GENOMIC DNA]</scope>
    <source>
        <strain evidence="6 7">AAU 773</strain>
    </source>
</reference>
<gene>
    <name evidence="6" type="ORF">PGQ11_011568</name>
</gene>
<dbReference type="InterPro" id="IPR036390">
    <property type="entry name" value="WH_DNA-bd_sf"/>
</dbReference>
<evidence type="ECO:0000256" key="1">
    <source>
        <dbReference type="ARBA" id="ARBA00022603"/>
    </source>
</evidence>
<dbReference type="InterPro" id="IPR029063">
    <property type="entry name" value="SAM-dependent_MTases_sf"/>
</dbReference>
<evidence type="ECO:0000259" key="5">
    <source>
        <dbReference type="Pfam" id="PF08100"/>
    </source>
</evidence>
<dbReference type="InterPro" id="IPR036388">
    <property type="entry name" value="WH-like_DNA-bd_sf"/>
</dbReference>
<keyword evidence="1" id="KW-0489">Methyltransferase</keyword>
<dbReference type="InterPro" id="IPR001077">
    <property type="entry name" value="COMT_C"/>
</dbReference>
<evidence type="ECO:0000256" key="3">
    <source>
        <dbReference type="ARBA" id="ARBA00022691"/>
    </source>
</evidence>
<accession>A0ABR2I004</accession>
<keyword evidence="2" id="KW-0808">Transferase</keyword>
<dbReference type="EMBL" id="JAPCWZ010000007">
    <property type="protein sequence ID" value="KAK8855656.1"/>
    <property type="molecule type" value="Genomic_DNA"/>
</dbReference>
<dbReference type="Pfam" id="PF00891">
    <property type="entry name" value="Methyltransf_2"/>
    <property type="match status" value="1"/>
</dbReference>
<dbReference type="PANTHER" id="PTHR43712">
    <property type="entry name" value="PUTATIVE (AFU_ORTHOLOGUE AFUA_4G14580)-RELATED"/>
    <property type="match status" value="1"/>
</dbReference>
<dbReference type="PROSITE" id="PS51683">
    <property type="entry name" value="SAM_OMT_II"/>
    <property type="match status" value="1"/>
</dbReference>
<sequence>MSSFESPAFKNMSMSGSNIRDLLRQTSARAFDGDDNVRLATIREAQRLVHRLQHPTERGWELAFENWAVLGALQTFIDLGIFERWHAAGGGQMSLEELCGLTKSDVDPKLLVRLCRLLAAKDFIEEVSEEQYKPTEFGLTLGDKDSLQASWVQSGHDHFQYHGLDHLSRFLQETSYRNPVDMGNTSFQAGCPENTEFWARCSTKPELQASFSEMMENWTRYKTHWTEYFDSRILLSRELDPSAPILVDVGGNRGHDLSLFLERHRADVPAGSLLLQDRPEALALAEVDQDKIRIMPHDFLTPQPVLGARAYMFHAVFHDWSDEMSLVILKHTATAMKRGYSRLLIVDVVLPPTGASAFQAGMDVSMMGLLSSKERTQGMWEELLSSAGFKILKIWKDPKRYESVIEAELIGSEE</sequence>
<keyword evidence="7" id="KW-1185">Reference proteome</keyword>
<keyword evidence="3" id="KW-0949">S-adenosyl-L-methionine</keyword>
<dbReference type="PANTHER" id="PTHR43712:SF8">
    <property type="entry name" value="O-METHYLTRANSFERASE AF390-400"/>
    <property type="match status" value="1"/>
</dbReference>
<dbReference type="InterPro" id="IPR012967">
    <property type="entry name" value="COMT_dimerisation"/>
</dbReference>
<dbReference type="SUPFAM" id="SSF46785">
    <property type="entry name" value="Winged helix' DNA-binding domain"/>
    <property type="match status" value="1"/>
</dbReference>
<evidence type="ECO:0000256" key="2">
    <source>
        <dbReference type="ARBA" id="ARBA00022679"/>
    </source>
</evidence>
<dbReference type="Gene3D" id="1.10.10.10">
    <property type="entry name" value="Winged helix-like DNA-binding domain superfamily/Winged helix DNA-binding domain"/>
    <property type="match status" value="1"/>
</dbReference>